<feature type="transmembrane region" description="Helical" evidence="1">
    <location>
        <begin position="21"/>
        <end position="39"/>
    </location>
</feature>
<name>A0ABS4ER65_9HYPH</name>
<reference evidence="2 3" key="1">
    <citation type="submission" date="2021-03" db="EMBL/GenBank/DDBJ databases">
        <title>Genomic Encyclopedia of Type Strains, Phase IV (KMG-IV): sequencing the most valuable type-strain genomes for metagenomic binning, comparative biology and taxonomic classification.</title>
        <authorList>
            <person name="Goeker M."/>
        </authorList>
    </citation>
    <scope>NUCLEOTIDE SEQUENCE [LARGE SCALE GENOMIC DNA]</scope>
    <source>
        <strain evidence="2 3">DSM 26427</strain>
    </source>
</reference>
<proteinExistence type="predicted"/>
<evidence type="ECO:0000313" key="3">
    <source>
        <dbReference type="Proteomes" id="UP000823786"/>
    </source>
</evidence>
<keyword evidence="1" id="KW-0472">Membrane</keyword>
<protein>
    <submittedName>
        <fullName evidence="2">Uncharacterized protein</fullName>
    </submittedName>
</protein>
<evidence type="ECO:0000313" key="2">
    <source>
        <dbReference type="EMBL" id="MBP1860445.1"/>
    </source>
</evidence>
<sequence>MTMNMRQTWYRVLPETDRGPGIRIGVFAVIIGLFCTVAYNSRQEVAVAPIDTKDRIAADLGKREDNQTKLQAAVDASPAFQVALAMKPDLPATAIPSMKPVSSPRRAISHADIKKAAVETTMPSGVLRFDRCQPQCETHDPLIVGYTAPRQYSEEAPLIAHNGDDEGFNLSPLQGARYIFARTAELPRSALRRGREVLDSIVRAD</sequence>
<evidence type="ECO:0000256" key="1">
    <source>
        <dbReference type="SAM" id="Phobius"/>
    </source>
</evidence>
<dbReference type="RefSeq" id="WP_209854444.1">
    <property type="nucleotide sequence ID" value="NZ_JAGGJV010000007.1"/>
</dbReference>
<dbReference type="EMBL" id="JAGGJV010000007">
    <property type="protein sequence ID" value="MBP1860445.1"/>
    <property type="molecule type" value="Genomic_DNA"/>
</dbReference>
<gene>
    <name evidence="2" type="ORF">J2Z75_003966</name>
</gene>
<keyword evidence="1" id="KW-1133">Transmembrane helix</keyword>
<accession>A0ABS4ER65</accession>
<organism evidence="2 3">
    <name type="scientific">Rhizobium herbae</name>
    <dbReference type="NCBI Taxonomy" id="508661"/>
    <lineage>
        <taxon>Bacteria</taxon>
        <taxon>Pseudomonadati</taxon>
        <taxon>Pseudomonadota</taxon>
        <taxon>Alphaproteobacteria</taxon>
        <taxon>Hyphomicrobiales</taxon>
        <taxon>Rhizobiaceae</taxon>
        <taxon>Rhizobium/Agrobacterium group</taxon>
        <taxon>Rhizobium</taxon>
    </lineage>
</organism>
<keyword evidence="3" id="KW-1185">Reference proteome</keyword>
<comment type="caution">
    <text evidence="2">The sequence shown here is derived from an EMBL/GenBank/DDBJ whole genome shotgun (WGS) entry which is preliminary data.</text>
</comment>
<dbReference type="Proteomes" id="UP000823786">
    <property type="component" value="Unassembled WGS sequence"/>
</dbReference>
<keyword evidence="1" id="KW-0812">Transmembrane</keyword>